<keyword evidence="3" id="KW-1185">Reference proteome</keyword>
<dbReference type="InterPro" id="IPR036249">
    <property type="entry name" value="Thioredoxin-like_sf"/>
</dbReference>
<dbReference type="InterPro" id="IPR032801">
    <property type="entry name" value="PXL2A/B/C"/>
</dbReference>
<dbReference type="SUPFAM" id="SSF52833">
    <property type="entry name" value="Thioredoxin-like"/>
    <property type="match status" value="1"/>
</dbReference>
<reference evidence="2 3" key="1">
    <citation type="journal article" date="2019" name="Nat. Ecol. Evol.">
        <title>Megaphylogeny resolves global patterns of mushroom evolution.</title>
        <authorList>
            <person name="Varga T."/>
            <person name="Krizsan K."/>
            <person name="Foldi C."/>
            <person name="Dima B."/>
            <person name="Sanchez-Garcia M."/>
            <person name="Sanchez-Ramirez S."/>
            <person name="Szollosi G.J."/>
            <person name="Szarkandi J.G."/>
            <person name="Papp V."/>
            <person name="Albert L."/>
            <person name="Andreopoulos W."/>
            <person name="Angelini C."/>
            <person name="Antonin V."/>
            <person name="Barry K.W."/>
            <person name="Bougher N.L."/>
            <person name="Buchanan P."/>
            <person name="Buyck B."/>
            <person name="Bense V."/>
            <person name="Catcheside P."/>
            <person name="Chovatia M."/>
            <person name="Cooper J."/>
            <person name="Damon W."/>
            <person name="Desjardin D."/>
            <person name="Finy P."/>
            <person name="Geml J."/>
            <person name="Haridas S."/>
            <person name="Hughes K."/>
            <person name="Justo A."/>
            <person name="Karasinski D."/>
            <person name="Kautmanova I."/>
            <person name="Kiss B."/>
            <person name="Kocsube S."/>
            <person name="Kotiranta H."/>
            <person name="LaButti K.M."/>
            <person name="Lechner B.E."/>
            <person name="Liimatainen K."/>
            <person name="Lipzen A."/>
            <person name="Lukacs Z."/>
            <person name="Mihaltcheva S."/>
            <person name="Morgado L.N."/>
            <person name="Niskanen T."/>
            <person name="Noordeloos M.E."/>
            <person name="Ohm R.A."/>
            <person name="Ortiz-Santana B."/>
            <person name="Ovrebo C."/>
            <person name="Racz N."/>
            <person name="Riley R."/>
            <person name="Savchenko A."/>
            <person name="Shiryaev A."/>
            <person name="Soop K."/>
            <person name="Spirin V."/>
            <person name="Szebenyi C."/>
            <person name="Tomsovsky M."/>
            <person name="Tulloss R.E."/>
            <person name="Uehling J."/>
            <person name="Grigoriev I.V."/>
            <person name="Vagvolgyi C."/>
            <person name="Papp T."/>
            <person name="Martin F.M."/>
            <person name="Miettinen O."/>
            <person name="Hibbett D.S."/>
            <person name="Nagy L.G."/>
        </authorList>
    </citation>
    <scope>NUCLEOTIDE SEQUENCE [LARGE SCALE GENOMIC DNA]</scope>
    <source>
        <strain evidence="2 3">CBS 962.96</strain>
    </source>
</reference>
<protein>
    <recommendedName>
        <fullName evidence="1">Thioredoxin domain-containing protein</fullName>
    </recommendedName>
</protein>
<dbReference type="PANTHER" id="PTHR28630">
    <property type="match status" value="1"/>
</dbReference>
<dbReference type="Gene3D" id="3.40.30.10">
    <property type="entry name" value="Glutaredoxin"/>
    <property type="match status" value="1"/>
</dbReference>
<evidence type="ECO:0000313" key="3">
    <source>
        <dbReference type="Proteomes" id="UP000297245"/>
    </source>
</evidence>
<dbReference type="AlphaFoldDB" id="A0A4S8MEU1"/>
<dbReference type="Pfam" id="PF13911">
    <property type="entry name" value="AhpC-TSA_2"/>
    <property type="match status" value="1"/>
</dbReference>
<dbReference type="EMBL" id="ML179094">
    <property type="protein sequence ID" value="THV01135.1"/>
    <property type="molecule type" value="Genomic_DNA"/>
</dbReference>
<gene>
    <name evidence="2" type="ORF">K435DRAFT_718349</name>
</gene>
<accession>A0A4S8MEU1</accession>
<sequence length="194" mass="21860">MPAAEDLPDQKLVQKVSDIELVDVDGNKLKFGTVIADKKTIVVFVRQFFCGSCQQYVEQLASVPKEKLECANVELVVIGCGDWKPITHYADKIYAESTRTIYYELRMNSDGLGGTPAGEERKTYLKRGKLFNFLRSIWRGPLANPSLIGKQGDIAQLGGEFVFESEKCTFAHRMKHSEDHFEVVDLMKHVNVSL</sequence>
<organism evidence="2 3">
    <name type="scientific">Dendrothele bispora (strain CBS 962.96)</name>
    <dbReference type="NCBI Taxonomy" id="1314807"/>
    <lineage>
        <taxon>Eukaryota</taxon>
        <taxon>Fungi</taxon>
        <taxon>Dikarya</taxon>
        <taxon>Basidiomycota</taxon>
        <taxon>Agaricomycotina</taxon>
        <taxon>Agaricomycetes</taxon>
        <taxon>Agaricomycetidae</taxon>
        <taxon>Agaricales</taxon>
        <taxon>Agaricales incertae sedis</taxon>
        <taxon>Dendrothele</taxon>
    </lineage>
</organism>
<name>A0A4S8MEU1_DENBC</name>
<dbReference type="OrthoDB" id="40334at2759"/>
<dbReference type="InterPro" id="IPR013766">
    <property type="entry name" value="Thioredoxin_domain"/>
</dbReference>
<dbReference type="Proteomes" id="UP000297245">
    <property type="component" value="Unassembled WGS sequence"/>
</dbReference>
<evidence type="ECO:0000259" key="1">
    <source>
        <dbReference type="PROSITE" id="PS51352"/>
    </source>
</evidence>
<feature type="domain" description="Thioredoxin" evidence="1">
    <location>
        <begin position="10"/>
        <end position="179"/>
    </location>
</feature>
<proteinExistence type="predicted"/>
<evidence type="ECO:0000313" key="2">
    <source>
        <dbReference type="EMBL" id="THV01135.1"/>
    </source>
</evidence>
<dbReference type="PANTHER" id="PTHR28630:SF3">
    <property type="entry name" value="PEROXIREDOXIN-LIKE 2C"/>
    <property type="match status" value="1"/>
</dbReference>
<dbReference type="PROSITE" id="PS51352">
    <property type="entry name" value="THIOREDOXIN_2"/>
    <property type="match status" value="1"/>
</dbReference>